<sequence length="328" mass="36713">MAQLTPIRGFNNTPVSKTICIVSTLVALGLSIFQMKHYVRLSIDPYILEYAQYWRVLTYEMSVINESDYMLCVLLWFQYKNLERFYGSRKYVSLIVVFALYNSIVCFLIMNLGQLGVNFVVYLVSLIASGGKGDIEYNTTVFNQVASGPLGILSSFYICYGANIPTSYKFKILLSKPTLSDDGEVHPSNSSKELVLTNHFQIHIIYTLLLLNNGLGSIIPCLVGIVIGKLYSNELLPGAKNWLIPVRVFEAFMHPRKFGSSLLSSTRGIRSGGYQTINNANANANESIADEDAEEVLDEGRSNNRAHEIRAETPVRPLGSQFLDTFRT</sequence>
<dbReference type="EMBL" id="CR382138">
    <property type="protein sequence ID" value="CAG89463.2"/>
    <property type="molecule type" value="Genomic_DNA"/>
</dbReference>
<feature type="compositionally biased region" description="Basic and acidic residues" evidence="5">
    <location>
        <begin position="298"/>
        <end position="311"/>
    </location>
</feature>
<reference evidence="7 8" key="1">
    <citation type="journal article" date="2004" name="Nature">
        <title>Genome evolution in yeasts.</title>
        <authorList>
            <consortium name="Genolevures"/>
            <person name="Dujon B."/>
            <person name="Sherman D."/>
            <person name="Fischer G."/>
            <person name="Durrens P."/>
            <person name="Casaregola S."/>
            <person name="Lafontaine I."/>
            <person name="de Montigny J."/>
            <person name="Marck C."/>
            <person name="Neuveglise C."/>
            <person name="Talla E."/>
            <person name="Goffard N."/>
            <person name="Frangeul L."/>
            <person name="Aigle M."/>
            <person name="Anthouard V."/>
            <person name="Babour A."/>
            <person name="Barbe V."/>
            <person name="Barnay S."/>
            <person name="Blanchin S."/>
            <person name="Beckerich J.M."/>
            <person name="Beyne E."/>
            <person name="Bleykasten C."/>
            <person name="Boisrame A."/>
            <person name="Boyer J."/>
            <person name="Cattolico L."/>
            <person name="Confanioleri F."/>
            <person name="de Daruvar A."/>
            <person name="Despons L."/>
            <person name="Fabre E."/>
            <person name="Fairhead C."/>
            <person name="Ferry-Dumazet H."/>
            <person name="Groppi A."/>
            <person name="Hantraye F."/>
            <person name="Hennequin C."/>
            <person name="Jauniaux N."/>
            <person name="Joyet P."/>
            <person name="Kachouri R."/>
            <person name="Kerrest A."/>
            <person name="Koszul R."/>
            <person name="Lemaire M."/>
            <person name="Lesur I."/>
            <person name="Ma L."/>
            <person name="Muller H."/>
            <person name="Nicaud J.M."/>
            <person name="Nikolski M."/>
            <person name="Oztas S."/>
            <person name="Ozier-Kalogeropoulos O."/>
            <person name="Pellenz S."/>
            <person name="Potier S."/>
            <person name="Richard G.F."/>
            <person name="Straub M.L."/>
            <person name="Suleau A."/>
            <person name="Swennene D."/>
            <person name="Tekaia F."/>
            <person name="Wesolowski-Louvel M."/>
            <person name="Westhof E."/>
            <person name="Wirth B."/>
            <person name="Zeniou-Meyer M."/>
            <person name="Zivanovic I."/>
            <person name="Bolotin-Fukuhara M."/>
            <person name="Thierry A."/>
            <person name="Bouchier C."/>
            <person name="Caudron B."/>
            <person name="Scarpelli C."/>
            <person name="Gaillardin C."/>
            <person name="Weissenbach J."/>
            <person name="Wincker P."/>
            <person name="Souciet J.L."/>
        </authorList>
    </citation>
    <scope>NUCLEOTIDE SEQUENCE [LARGE SCALE GENOMIC DNA]</scope>
    <source>
        <strain evidence="8">ATCC 36239 / CBS 767 / BCRC 21394 / JCM 1990 / NBRC 0083 / IGC 2968</strain>
    </source>
</reference>
<evidence type="ECO:0000313" key="8">
    <source>
        <dbReference type="Proteomes" id="UP000000599"/>
    </source>
</evidence>
<evidence type="ECO:0000256" key="2">
    <source>
        <dbReference type="ARBA" id="ARBA00022692"/>
    </source>
</evidence>
<dbReference type="eggNOG" id="KOG4463">
    <property type="taxonomic scope" value="Eukaryota"/>
</dbReference>
<keyword evidence="2 6" id="KW-0812">Transmembrane</keyword>
<keyword evidence="8" id="KW-1185">Reference proteome</keyword>
<feature type="region of interest" description="Disordered" evidence="5">
    <location>
        <begin position="292"/>
        <end position="311"/>
    </location>
</feature>
<evidence type="ECO:0000256" key="3">
    <source>
        <dbReference type="ARBA" id="ARBA00022989"/>
    </source>
</evidence>
<protein>
    <submittedName>
        <fullName evidence="7">DEHA2F16588p</fullName>
    </submittedName>
</protein>
<comment type="subcellular location">
    <subcellularLocation>
        <location evidence="1">Membrane</location>
        <topology evidence="1">Multi-pass membrane protein</topology>
    </subcellularLocation>
</comment>
<accession>Q6BL40</accession>
<name>Q6BL40_DEBHA</name>
<dbReference type="OMA" id="RYRQFWR"/>
<dbReference type="InParanoid" id="Q6BL40"/>
<gene>
    <name evidence="7" type="ordered locus">DEHA2F16588g</name>
</gene>
<keyword evidence="4 6" id="KW-0472">Membrane</keyword>
<dbReference type="AlphaFoldDB" id="Q6BL40"/>
<feature type="transmembrane region" description="Helical" evidence="6">
    <location>
        <begin position="204"/>
        <end position="227"/>
    </location>
</feature>
<dbReference type="KEGG" id="dha:DEHA2F16588g"/>
<dbReference type="OrthoDB" id="272778at2759"/>
<evidence type="ECO:0000256" key="5">
    <source>
        <dbReference type="SAM" id="MobiDB-lite"/>
    </source>
</evidence>
<dbReference type="GO" id="GO:0016020">
    <property type="term" value="C:membrane"/>
    <property type="evidence" value="ECO:0007669"/>
    <property type="project" value="UniProtKB-SubCell"/>
</dbReference>
<dbReference type="SUPFAM" id="SSF144091">
    <property type="entry name" value="Rhomboid-like"/>
    <property type="match status" value="1"/>
</dbReference>
<keyword evidence="3 6" id="KW-1133">Transmembrane helix</keyword>
<feature type="transmembrane region" description="Helical" evidence="6">
    <location>
        <begin position="15"/>
        <end position="33"/>
    </location>
</feature>
<feature type="transmembrane region" description="Helical" evidence="6">
    <location>
        <begin position="91"/>
        <end position="110"/>
    </location>
</feature>
<dbReference type="FunCoup" id="Q6BL40">
    <property type="interactions" value="22"/>
</dbReference>
<dbReference type="GeneID" id="2904106"/>
<evidence type="ECO:0000256" key="6">
    <source>
        <dbReference type="SAM" id="Phobius"/>
    </source>
</evidence>
<organism evidence="7 8">
    <name type="scientific">Debaryomyces hansenii (strain ATCC 36239 / CBS 767 / BCRC 21394 / JCM 1990 / NBRC 0083 / IGC 2968)</name>
    <name type="common">Yeast</name>
    <name type="synonym">Torulaspora hansenii</name>
    <dbReference type="NCBI Taxonomy" id="284592"/>
    <lineage>
        <taxon>Eukaryota</taxon>
        <taxon>Fungi</taxon>
        <taxon>Dikarya</taxon>
        <taxon>Ascomycota</taxon>
        <taxon>Saccharomycotina</taxon>
        <taxon>Pichiomycetes</taxon>
        <taxon>Debaryomycetaceae</taxon>
        <taxon>Debaryomyces</taxon>
    </lineage>
</organism>
<evidence type="ECO:0000313" key="7">
    <source>
        <dbReference type="EMBL" id="CAG89463.2"/>
    </source>
</evidence>
<dbReference type="RefSeq" id="XP_461081.2">
    <property type="nucleotide sequence ID" value="XM_461081.1"/>
</dbReference>
<dbReference type="STRING" id="284592.Q6BL40"/>
<dbReference type="Proteomes" id="UP000000599">
    <property type="component" value="Chromosome F"/>
</dbReference>
<dbReference type="HOGENOM" id="CLU_057574_1_0_1"/>
<dbReference type="InterPro" id="IPR035952">
    <property type="entry name" value="Rhomboid-like_sf"/>
</dbReference>
<evidence type="ECO:0000256" key="1">
    <source>
        <dbReference type="ARBA" id="ARBA00004141"/>
    </source>
</evidence>
<evidence type="ECO:0000256" key="4">
    <source>
        <dbReference type="ARBA" id="ARBA00023136"/>
    </source>
</evidence>
<dbReference type="VEuPathDB" id="FungiDB:DEHA2F16588g"/>
<proteinExistence type="predicted"/>